<evidence type="ECO:0000256" key="2">
    <source>
        <dbReference type="ARBA" id="ARBA00022475"/>
    </source>
</evidence>
<evidence type="ECO:0000313" key="9">
    <source>
        <dbReference type="EMBL" id="GAA5021668.1"/>
    </source>
</evidence>
<keyword evidence="3 6" id="KW-0812">Transmembrane</keyword>
<name>A0ABP9J612_9ACTN</name>
<evidence type="ECO:0000256" key="6">
    <source>
        <dbReference type="SAM" id="Phobius"/>
    </source>
</evidence>
<gene>
    <name evidence="9" type="ORF">GCM10023335_52870</name>
</gene>
<dbReference type="Pfam" id="PF09851">
    <property type="entry name" value="SHOCT"/>
    <property type="match status" value="1"/>
</dbReference>
<evidence type="ECO:0000256" key="4">
    <source>
        <dbReference type="ARBA" id="ARBA00022989"/>
    </source>
</evidence>
<comment type="subcellular location">
    <subcellularLocation>
        <location evidence="1">Cell membrane</location>
        <topology evidence="1">Multi-pass membrane protein</topology>
    </subcellularLocation>
</comment>
<proteinExistence type="predicted"/>
<keyword evidence="5 6" id="KW-0472">Membrane</keyword>
<comment type="caution">
    <text evidence="9">The sequence shown here is derived from an EMBL/GenBank/DDBJ whole genome shotgun (WGS) entry which is preliminary data.</text>
</comment>
<reference evidence="10" key="1">
    <citation type="journal article" date="2019" name="Int. J. Syst. Evol. Microbiol.">
        <title>The Global Catalogue of Microorganisms (GCM) 10K type strain sequencing project: providing services to taxonomists for standard genome sequencing and annotation.</title>
        <authorList>
            <consortium name="The Broad Institute Genomics Platform"/>
            <consortium name="The Broad Institute Genome Sequencing Center for Infectious Disease"/>
            <person name="Wu L."/>
            <person name="Ma J."/>
        </authorList>
    </citation>
    <scope>NUCLEOTIDE SEQUENCE [LARGE SCALE GENOMIC DNA]</scope>
    <source>
        <strain evidence="10">JCM 18409</strain>
    </source>
</reference>
<keyword evidence="2" id="KW-1003">Cell membrane</keyword>
<evidence type="ECO:0000256" key="5">
    <source>
        <dbReference type="ARBA" id="ARBA00023136"/>
    </source>
</evidence>
<keyword evidence="4 6" id="KW-1133">Transmembrane helix</keyword>
<feature type="transmembrane region" description="Helical" evidence="6">
    <location>
        <begin position="7"/>
        <end position="28"/>
    </location>
</feature>
<dbReference type="Pfam" id="PF13396">
    <property type="entry name" value="PLDc_N"/>
    <property type="match status" value="1"/>
</dbReference>
<accession>A0ABP9J612</accession>
<feature type="domain" description="Cardiolipin synthase N-terminal" evidence="8">
    <location>
        <begin position="23"/>
        <end position="69"/>
    </location>
</feature>
<dbReference type="RefSeq" id="WP_345654265.1">
    <property type="nucleotide sequence ID" value="NZ_BAABKB010000021.1"/>
</dbReference>
<evidence type="ECO:0000259" key="8">
    <source>
        <dbReference type="Pfam" id="PF13396"/>
    </source>
</evidence>
<organism evidence="9 10">
    <name type="scientific">Streptomyces siamensis</name>
    <dbReference type="NCBI Taxonomy" id="1274986"/>
    <lineage>
        <taxon>Bacteria</taxon>
        <taxon>Bacillati</taxon>
        <taxon>Actinomycetota</taxon>
        <taxon>Actinomycetes</taxon>
        <taxon>Kitasatosporales</taxon>
        <taxon>Streptomycetaceae</taxon>
        <taxon>Streptomyces</taxon>
    </lineage>
</organism>
<evidence type="ECO:0000256" key="1">
    <source>
        <dbReference type="ARBA" id="ARBA00004651"/>
    </source>
</evidence>
<dbReference type="InterPro" id="IPR027379">
    <property type="entry name" value="CLS_N"/>
</dbReference>
<evidence type="ECO:0000256" key="3">
    <source>
        <dbReference type="ARBA" id="ARBA00022692"/>
    </source>
</evidence>
<protein>
    <submittedName>
        <fullName evidence="9">SHOCT domain-containing protein</fullName>
    </submittedName>
</protein>
<dbReference type="InterPro" id="IPR018649">
    <property type="entry name" value="SHOCT"/>
</dbReference>
<evidence type="ECO:0000313" key="10">
    <source>
        <dbReference type="Proteomes" id="UP001501759"/>
    </source>
</evidence>
<dbReference type="EMBL" id="BAABKB010000021">
    <property type="protein sequence ID" value="GAA5021668.1"/>
    <property type="molecule type" value="Genomic_DNA"/>
</dbReference>
<evidence type="ECO:0000259" key="7">
    <source>
        <dbReference type="Pfam" id="PF09851"/>
    </source>
</evidence>
<feature type="transmembrane region" description="Helical" evidence="6">
    <location>
        <begin position="48"/>
        <end position="68"/>
    </location>
</feature>
<feature type="domain" description="SHOCT" evidence="7">
    <location>
        <begin position="104"/>
        <end position="130"/>
    </location>
</feature>
<dbReference type="Proteomes" id="UP001501759">
    <property type="component" value="Unassembled WGS sequence"/>
</dbReference>
<sequence>MYLANDYPLLSAFWTMLWFFLWIMWFFLLFKVVFDIFRDDTLSGWGKAGWLVFVIVLPFLGVFVYLIARGKDMGRRDVEQARAQKQMFDSYVRETAGGGTSSADELAKLAEMRTRGDITQEEFQQAKALVLSGSSPTGDAARVSTPSPR</sequence>
<keyword evidence="10" id="KW-1185">Reference proteome</keyword>